<dbReference type="CDD" id="cd00093">
    <property type="entry name" value="HTH_XRE"/>
    <property type="match status" value="1"/>
</dbReference>
<dbReference type="SUPFAM" id="SSF47413">
    <property type="entry name" value="lambda repressor-like DNA-binding domains"/>
    <property type="match status" value="1"/>
</dbReference>
<comment type="caution">
    <text evidence="3">The sequence shown here is derived from an EMBL/GenBank/DDBJ whole genome shotgun (WGS) entry which is preliminary data.</text>
</comment>
<dbReference type="SUPFAM" id="SSF55729">
    <property type="entry name" value="Acyl-CoA N-acyltransferases (Nat)"/>
    <property type="match status" value="1"/>
</dbReference>
<dbReference type="Pfam" id="PF01381">
    <property type="entry name" value="HTH_3"/>
    <property type="match status" value="1"/>
</dbReference>
<dbReference type="SMART" id="SM00530">
    <property type="entry name" value="HTH_XRE"/>
    <property type="match status" value="1"/>
</dbReference>
<dbReference type="EMBL" id="PCTA01000026">
    <property type="protein sequence ID" value="PIP61440.1"/>
    <property type="molecule type" value="Genomic_DNA"/>
</dbReference>
<dbReference type="InterPro" id="IPR001387">
    <property type="entry name" value="Cro/C1-type_HTH"/>
</dbReference>
<organism evidence="3 4">
    <name type="scientific">Candidatus Roizmanbacteria bacterium CG22_combo_CG10-13_8_21_14_all_38_20</name>
    <dbReference type="NCBI Taxonomy" id="1974862"/>
    <lineage>
        <taxon>Bacteria</taxon>
        <taxon>Candidatus Roizmaniibacteriota</taxon>
    </lineage>
</organism>
<protein>
    <recommendedName>
        <fullName evidence="2">HTH cro/C1-type domain-containing protein</fullName>
    </recommendedName>
</protein>
<evidence type="ECO:0000256" key="1">
    <source>
        <dbReference type="ARBA" id="ARBA00023125"/>
    </source>
</evidence>
<dbReference type="Gene3D" id="1.10.260.40">
    <property type="entry name" value="lambda repressor-like DNA-binding domains"/>
    <property type="match status" value="1"/>
</dbReference>
<dbReference type="Gene3D" id="3.40.630.30">
    <property type="match status" value="1"/>
</dbReference>
<keyword evidence="1" id="KW-0238">DNA-binding</keyword>
<accession>A0A2H0BWK1</accession>
<dbReference type="PANTHER" id="PTHR46558:SF4">
    <property type="entry name" value="DNA-BIDING PHAGE PROTEIN"/>
    <property type="match status" value="1"/>
</dbReference>
<gene>
    <name evidence="3" type="ORF">COW99_04015</name>
</gene>
<dbReference type="Proteomes" id="UP000231246">
    <property type="component" value="Unassembled WGS sequence"/>
</dbReference>
<evidence type="ECO:0000259" key="2">
    <source>
        <dbReference type="PROSITE" id="PS50943"/>
    </source>
</evidence>
<dbReference type="PANTHER" id="PTHR46558">
    <property type="entry name" value="TRACRIPTIONAL REGULATORY PROTEIN-RELATED-RELATED"/>
    <property type="match status" value="1"/>
</dbReference>
<dbReference type="GO" id="GO:0003677">
    <property type="term" value="F:DNA binding"/>
    <property type="evidence" value="ECO:0007669"/>
    <property type="project" value="UniProtKB-KW"/>
</dbReference>
<evidence type="ECO:0000313" key="4">
    <source>
        <dbReference type="Proteomes" id="UP000231246"/>
    </source>
</evidence>
<dbReference type="InterPro" id="IPR010982">
    <property type="entry name" value="Lambda_DNA-bd_dom_sf"/>
</dbReference>
<proteinExistence type="predicted"/>
<sequence length="388" mass="44241">MSWNLYYTHKVIISAVYSLGVNLTHSRSGCYNITHMNINGDYPQKISWRIDISDYDNYLAPFGGKTRKKIHKAEQHLAENNYNIKVDDVNEEFIDNFIKIYTRHIQSIGGQVHDVKYKIITKPPHSYPYKAVSVYKGNQYIGGLLFSDRGDHLVTAYKAIPRDTGIKLPIGMSYLVEAELYKYALTHNKQYIRRGRDRNLYGIELAIGIALYKLQIGNYPILVPDKKLTIIDSFDWKGQDVLVFLAPQAGNKIDKAIMYSTKSVDELHTAFHLLFTNKYVTVDITNMSSTKREVKLSEYVLSHIKQARKDAGLSQRDLGKAIKVSDKTVSAWEVGRAEPSLNTLEEIAEALNKPVVYFVKDEDYSTASKLVAIQKELQKVEKLMGSDK</sequence>
<dbReference type="PROSITE" id="PS50943">
    <property type="entry name" value="HTH_CROC1"/>
    <property type="match status" value="1"/>
</dbReference>
<dbReference type="InterPro" id="IPR016181">
    <property type="entry name" value="Acyl_CoA_acyltransferase"/>
</dbReference>
<reference evidence="3 4" key="1">
    <citation type="submission" date="2017-09" db="EMBL/GenBank/DDBJ databases">
        <title>Depth-based differentiation of microbial function through sediment-hosted aquifers and enrichment of novel symbionts in the deep terrestrial subsurface.</title>
        <authorList>
            <person name="Probst A.J."/>
            <person name="Ladd B."/>
            <person name="Jarett J.K."/>
            <person name="Geller-Mcgrath D.E."/>
            <person name="Sieber C.M."/>
            <person name="Emerson J.B."/>
            <person name="Anantharaman K."/>
            <person name="Thomas B.C."/>
            <person name="Malmstrom R."/>
            <person name="Stieglmeier M."/>
            <person name="Klingl A."/>
            <person name="Woyke T."/>
            <person name="Ryan C.M."/>
            <person name="Banfield J.F."/>
        </authorList>
    </citation>
    <scope>NUCLEOTIDE SEQUENCE [LARGE SCALE GENOMIC DNA]</scope>
    <source>
        <strain evidence="3">CG22_combo_CG10-13_8_21_14_all_38_20</strain>
    </source>
</reference>
<name>A0A2H0BWK1_9BACT</name>
<feature type="domain" description="HTH cro/C1-type" evidence="2">
    <location>
        <begin position="304"/>
        <end position="358"/>
    </location>
</feature>
<dbReference type="AlphaFoldDB" id="A0A2H0BWK1"/>
<evidence type="ECO:0000313" key="3">
    <source>
        <dbReference type="EMBL" id="PIP61440.1"/>
    </source>
</evidence>